<feature type="compositionally biased region" description="Basic and acidic residues" evidence="1">
    <location>
        <begin position="246"/>
        <end position="255"/>
    </location>
</feature>
<evidence type="ECO:0000259" key="2">
    <source>
        <dbReference type="Pfam" id="PF03551"/>
    </source>
</evidence>
<name>A0AA90GWA7_9ACTN</name>
<reference evidence="4" key="1">
    <citation type="submission" date="2023-05" db="EMBL/GenBank/DDBJ databases">
        <title>Streptantibioticus silvisoli sp. nov., acidotolerant actinomycetes 1 from pine litter.</title>
        <authorList>
            <person name="Swiecimska M."/>
            <person name="Golinska P."/>
            <person name="Sangal V."/>
            <person name="Wachnowicz B."/>
            <person name="Goodfellow M."/>
        </authorList>
    </citation>
    <scope>NUCLEOTIDE SEQUENCE</scope>
    <source>
        <strain evidence="4">SL13</strain>
    </source>
</reference>
<feature type="compositionally biased region" description="Gly residues" evidence="1">
    <location>
        <begin position="188"/>
        <end position="199"/>
    </location>
</feature>
<dbReference type="InterPro" id="IPR036390">
    <property type="entry name" value="WH_DNA-bd_sf"/>
</dbReference>
<dbReference type="PANTHER" id="PTHR43252:SF6">
    <property type="entry name" value="NEGATIVE TRANSCRIPTION REGULATOR PADR"/>
    <property type="match status" value="1"/>
</dbReference>
<feature type="domain" description="Transcription regulator PadR C-terminal" evidence="3">
    <location>
        <begin position="90"/>
        <end position="169"/>
    </location>
</feature>
<organism evidence="4">
    <name type="scientific">Streptantibioticus silvisoli</name>
    <dbReference type="NCBI Taxonomy" id="2705255"/>
    <lineage>
        <taxon>Bacteria</taxon>
        <taxon>Bacillati</taxon>
        <taxon>Actinomycetota</taxon>
        <taxon>Actinomycetes</taxon>
        <taxon>Kitasatosporales</taxon>
        <taxon>Streptomycetaceae</taxon>
        <taxon>Streptantibioticus</taxon>
    </lineage>
</organism>
<gene>
    <name evidence="4" type="ORF">POF50_006710</name>
</gene>
<feature type="region of interest" description="Disordered" evidence="1">
    <location>
        <begin position="174"/>
        <end position="261"/>
    </location>
</feature>
<dbReference type="InterPro" id="IPR018309">
    <property type="entry name" value="Tscrpt_reg_PadR_C"/>
</dbReference>
<comment type="caution">
    <text evidence="4">The sequence shown here is derived from an EMBL/GenBank/DDBJ whole genome shotgun (WGS) entry which is preliminary data.</text>
</comment>
<feature type="domain" description="Transcription regulator PadR N-terminal" evidence="2">
    <location>
        <begin position="7"/>
        <end position="77"/>
    </location>
</feature>
<dbReference type="InterPro" id="IPR036388">
    <property type="entry name" value="WH-like_DNA-bd_sf"/>
</dbReference>
<dbReference type="RefSeq" id="WP_271315232.1">
    <property type="nucleotide sequence ID" value="NZ_JABXJJ020000007.1"/>
</dbReference>
<evidence type="ECO:0000313" key="4">
    <source>
        <dbReference type="EMBL" id="MDI5969039.1"/>
    </source>
</evidence>
<dbReference type="Gene3D" id="1.10.10.10">
    <property type="entry name" value="Winged helix-like DNA-binding domain superfamily/Winged helix DNA-binding domain"/>
    <property type="match status" value="1"/>
</dbReference>
<evidence type="ECO:0000256" key="1">
    <source>
        <dbReference type="SAM" id="MobiDB-lite"/>
    </source>
</evidence>
<protein>
    <submittedName>
        <fullName evidence="4">PadR family transcriptional regulator</fullName>
    </submittedName>
</protein>
<dbReference type="Pfam" id="PF10400">
    <property type="entry name" value="Vir_act_alpha_C"/>
    <property type="match status" value="1"/>
</dbReference>
<sequence length="261" mass="26988">MSLRHAMLGLLAQGPASGYDLLGVFNNSLTHVWPATQSQLYTELGRLTDAGLVTVAAEGPRGRKEYEITEAGGTELRRWLTEVTPDQPRRNDALLRVFFLGRLSNAEGRAYLDNRATAAADSRTRLIALRERISHNPSELAVHGRLAVEFGIRMMQTTHDWALWASAELAAEEAAGSGEDTAATGETATGGSGAGAPGDGEGRTDDGEAAAPGDGGTGEGGAGREREAAGSGAGAGRFDDSGASDRASDKAHDSASDPAAG</sequence>
<feature type="compositionally biased region" description="Low complexity" evidence="1">
    <location>
        <begin position="174"/>
        <end position="187"/>
    </location>
</feature>
<dbReference type="AlphaFoldDB" id="A0AA90GWA7"/>
<accession>A0AA90GWA7</accession>
<dbReference type="Pfam" id="PF03551">
    <property type="entry name" value="PadR"/>
    <property type="match status" value="1"/>
</dbReference>
<proteinExistence type="predicted"/>
<dbReference type="EMBL" id="JABXJJ020000007">
    <property type="protein sequence ID" value="MDI5969039.1"/>
    <property type="molecule type" value="Genomic_DNA"/>
</dbReference>
<dbReference type="InterPro" id="IPR005149">
    <property type="entry name" value="Tscrpt_reg_PadR_N"/>
</dbReference>
<evidence type="ECO:0000259" key="3">
    <source>
        <dbReference type="Pfam" id="PF10400"/>
    </source>
</evidence>
<dbReference type="PANTHER" id="PTHR43252">
    <property type="entry name" value="TRANSCRIPTIONAL REGULATOR YQJI"/>
    <property type="match status" value="1"/>
</dbReference>
<dbReference type="SUPFAM" id="SSF46785">
    <property type="entry name" value="Winged helix' DNA-binding domain"/>
    <property type="match status" value="1"/>
</dbReference>